<dbReference type="SMART" id="SM00530">
    <property type="entry name" value="HTH_XRE"/>
    <property type="match status" value="1"/>
</dbReference>
<dbReference type="RefSeq" id="WP_053595595.1">
    <property type="nucleotide sequence ID" value="NZ_CP067341.1"/>
</dbReference>
<evidence type="ECO:0000256" key="1">
    <source>
        <dbReference type="PROSITE-ProRule" id="PRU00339"/>
    </source>
</evidence>
<dbReference type="InterPro" id="IPR010982">
    <property type="entry name" value="Lambda_DNA-bd_dom_sf"/>
</dbReference>
<dbReference type="InterPro" id="IPR011990">
    <property type="entry name" value="TPR-like_helical_dom_sf"/>
</dbReference>
<feature type="domain" description="HTH cro/C1-type" evidence="2">
    <location>
        <begin position="13"/>
        <end position="66"/>
    </location>
</feature>
<evidence type="ECO:0000313" key="4">
    <source>
        <dbReference type="Proteomes" id="UP000596049"/>
    </source>
</evidence>
<keyword evidence="1" id="KW-0802">TPR repeat</keyword>
<accession>A0ABX7ALZ2</accession>
<gene>
    <name evidence="3" type="ORF">FJQ98_17020</name>
</gene>
<protein>
    <submittedName>
        <fullName evidence="3">Helix-turn-helix transcriptional regulator</fullName>
    </submittedName>
</protein>
<organism evidence="3 4">
    <name type="scientific">Lysinibacillus agricola</name>
    <dbReference type="NCBI Taxonomy" id="2590012"/>
    <lineage>
        <taxon>Bacteria</taxon>
        <taxon>Bacillati</taxon>
        <taxon>Bacillota</taxon>
        <taxon>Bacilli</taxon>
        <taxon>Bacillales</taxon>
        <taxon>Bacillaceae</taxon>
        <taxon>Lysinibacillus</taxon>
    </lineage>
</organism>
<dbReference type="Proteomes" id="UP000596049">
    <property type="component" value="Chromosome"/>
</dbReference>
<feature type="repeat" description="TPR" evidence="1">
    <location>
        <begin position="275"/>
        <end position="308"/>
    </location>
</feature>
<sequence length="423" mass="50896">MNEIFSRNLGQLIKHHRKKQKIKQDDLAIGICTSSYLSRIENGLVIADKAIYQLLLQRLKIDLQQHIEGQEQLNEQLEMIWEKIISHRSLTSKECQKIIEYPKTDYIDEIQLKYEIVHCRYLLFENKIMEAEKLLKKIKPFIQWESNRIAQMYILTIINYYLLTEQYVELIDMNHQFDMEHYYKNGKNFEYAYCLYNLAFAYNRVYQNQEALNYVEAASSVFTHHYAPLFQLNLYLMKAVIFNSLFQFEKSIKEYEASLDLVEHVVDLQTPTQMSSIYNNLGHCYECQELYEQAIENYERALTFECQSLTVINYIRTLYRYRNFEKMEQMIESYKNLSFQKKHEEYQFEILCFISNEKIELSSLKVLEERTLCYFEQQKYYSLTLFYAPLFAELYKALLVYKQASNCYEKAFVASEKVRTIMS</sequence>
<evidence type="ECO:0000313" key="3">
    <source>
        <dbReference type="EMBL" id="QQP10943.1"/>
    </source>
</evidence>
<evidence type="ECO:0000259" key="2">
    <source>
        <dbReference type="PROSITE" id="PS50943"/>
    </source>
</evidence>
<reference evidence="3 4" key="1">
    <citation type="submission" date="2020-01" db="EMBL/GenBank/DDBJ databases">
        <authorList>
            <person name="Liu G."/>
            <person name="Liu B."/>
        </authorList>
    </citation>
    <scope>NUCLEOTIDE SEQUENCE [LARGE SCALE GENOMIC DNA]</scope>
    <source>
        <strain evidence="3 4">FJAT-51161</strain>
    </source>
</reference>
<dbReference type="InterPro" id="IPR001387">
    <property type="entry name" value="Cro/C1-type_HTH"/>
</dbReference>
<dbReference type="InterPro" id="IPR019734">
    <property type="entry name" value="TPR_rpt"/>
</dbReference>
<dbReference type="PROSITE" id="PS50943">
    <property type="entry name" value="HTH_CROC1"/>
    <property type="match status" value="1"/>
</dbReference>
<dbReference type="PROSITE" id="PS50005">
    <property type="entry name" value="TPR"/>
    <property type="match status" value="1"/>
</dbReference>
<keyword evidence="4" id="KW-1185">Reference proteome</keyword>
<dbReference type="SUPFAM" id="SSF48452">
    <property type="entry name" value="TPR-like"/>
    <property type="match status" value="1"/>
</dbReference>
<proteinExistence type="predicted"/>
<dbReference type="Pfam" id="PF00515">
    <property type="entry name" value="TPR_1"/>
    <property type="match status" value="1"/>
</dbReference>
<dbReference type="Gene3D" id="1.10.260.40">
    <property type="entry name" value="lambda repressor-like DNA-binding domains"/>
    <property type="match status" value="1"/>
</dbReference>
<dbReference type="EMBL" id="CP067341">
    <property type="protein sequence ID" value="QQP10943.1"/>
    <property type="molecule type" value="Genomic_DNA"/>
</dbReference>
<name>A0ABX7ALZ2_9BACI</name>
<dbReference type="SUPFAM" id="SSF47413">
    <property type="entry name" value="lambda repressor-like DNA-binding domains"/>
    <property type="match status" value="1"/>
</dbReference>
<dbReference type="SMART" id="SM00028">
    <property type="entry name" value="TPR"/>
    <property type="match status" value="3"/>
</dbReference>
<dbReference type="CDD" id="cd00093">
    <property type="entry name" value="HTH_XRE"/>
    <property type="match status" value="1"/>
</dbReference>
<dbReference type="Gene3D" id="1.25.40.10">
    <property type="entry name" value="Tetratricopeptide repeat domain"/>
    <property type="match status" value="1"/>
</dbReference>